<comment type="caution">
    <text evidence="2">The sequence shown here is derived from an EMBL/GenBank/DDBJ whole genome shotgun (WGS) entry which is preliminary data.</text>
</comment>
<feature type="domain" description="Reverse transcriptase zinc-binding" evidence="1">
    <location>
        <begin position="62"/>
        <end position="142"/>
    </location>
</feature>
<dbReference type="InterPro" id="IPR026960">
    <property type="entry name" value="RVT-Znf"/>
</dbReference>
<reference evidence="2" key="1">
    <citation type="journal article" date="2023" name="Plant J.">
        <title>Genome sequences and population genomics provide insights into the demographic history, inbreeding, and mutation load of two 'living fossil' tree species of Dipteronia.</title>
        <authorList>
            <person name="Feng Y."/>
            <person name="Comes H.P."/>
            <person name="Chen J."/>
            <person name="Zhu S."/>
            <person name="Lu R."/>
            <person name="Zhang X."/>
            <person name="Li P."/>
            <person name="Qiu J."/>
            <person name="Olsen K.M."/>
            <person name="Qiu Y."/>
        </authorList>
    </citation>
    <scope>NUCLEOTIDE SEQUENCE</scope>
    <source>
        <strain evidence="2">KIB01</strain>
    </source>
</reference>
<dbReference type="AlphaFoldDB" id="A0AAD9XI92"/>
<name>A0AAD9XI92_9ROSI</name>
<evidence type="ECO:0000313" key="2">
    <source>
        <dbReference type="EMBL" id="KAK2659717.1"/>
    </source>
</evidence>
<proteinExistence type="predicted"/>
<evidence type="ECO:0000259" key="1">
    <source>
        <dbReference type="Pfam" id="PF13966"/>
    </source>
</evidence>
<accession>A0AAD9XI92</accession>
<keyword evidence="3" id="KW-1185">Reference proteome</keyword>
<dbReference type="EMBL" id="JANJYI010000002">
    <property type="protein sequence ID" value="KAK2659717.1"/>
    <property type="molecule type" value="Genomic_DNA"/>
</dbReference>
<sequence length="154" mass="17674">MGECLWVEKGSFQIFVGCVPTFGVVALIQLGNSIGFMVHDCEGDESRTADSLMWHFEKLDIYSVWSGYKVAKNLISNSSSSHLSELWRLKILPKIKLFIWKIRNHWIPTLKNIVKHGMSAEVFYPICARKPELTMHASWVCSDIKTLRSSCYFL</sequence>
<dbReference type="Proteomes" id="UP001280121">
    <property type="component" value="Unassembled WGS sequence"/>
</dbReference>
<organism evidence="2 3">
    <name type="scientific">Dipteronia dyeriana</name>
    <dbReference type="NCBI Taxonomy" id="168575"/>
    <lineage>
        <taxon>Eukaryota</taxon>
        <taxon>Viridiplantae</taxon>
        <taxon>Streptophyta</taxon>
        <taxon>Embryophyta</taxon>
        <taxon>Tracheophyta</taxon>
        <taxon>Spermatophyta</taxon>
        <taxon>Magnoliopsida</taxon>
        <taxon>eudicotyledons</taxon>
        <taxon>Gunneridae</taxon>
        <taxon>Pentapetalae</taxon>
        <taxon>rosids</taxon>
        <taxon>malvids</taxon>
        <taxon>Sapindales</taxon>
        <taxon>Sapindaceae</taxon>
        <taxon>Hippocastanoideae</taxon>
        <taxon>Acereae</taxon>
        <taxon>Dipteronia</taxon>
    </lineage>
</organism>
<evidence type="ECO:0000313" key="3">
    <source>
        <dbReference type="Proteomes" id="UP001280121"/>
    </source>
</evidence>
<protein>
    <recommendedName>
        <fullName evidence="1">Reverse transcriptase zinc-binding domain-containing protein</fullName>
    </recommendedName>
</protein>
<dbReference type="Pfam" id="PF13966">
    <property type="entry name" value="zf-RVT"/>
    <property type="match status" value="1"/>
</dbReference>
<gene>
    <name evidence="2" type="ORF">Ddye_006250</name>
</gene>